<evidence type="ECO:0000256" key="3">
    <source>
        <dbReference type="ARBA" id="ARBA00022679"/>
    </source>
</evidence>
<gene>
    <name evidence="8" type="ORF">AVDCRST_MAG53-1445</name>
</gene>
<keyword evidence="4 7" id="KW-0812">Transmembrane</keyword>
<accession>A0A6J4S7V4</accession>
<evidence type="ECO:0000256" key="4">
    <source>
        <dbReference type="ARBA" id="ARBA00022692"/>
    </source>
</evidence>
<protein>
    <submittedName>
        <fullName evidence="8">Prolipoprotein diacylglyceryl transferase</fullName>
    </submittedName>
</protein>
<feature type="non-terminal residue" evidence="8">
    <location>
        <position position="253"/>
    </location>
</feature>
<evidence type="ECO:0000256" key="7">
    <source>
        <dbReference type="SAM" id="Phobius"/>
    </source>
</evidence>
<keyword evidence="6 7" id="KW-0472">Membrane</keyword>
<dbReference type="HAMAP" id="MF_01147">
    <property type="entry name" value="Lgt"/>
    <property type="match status" value="1"/>
</dbReference>
<organism evidence="8">
    <name type="scientific">uncultured Solirubrobacteraceae bacterium</name>
    <dbReference type="NCBI Taxonomy" id="1162706"/>
    <lineage>
        <taxon>Bacteria</taxon>
        <taxon>Bacillati</taxon>
        <taxon>Actinomycetota</taxon>
        <taxon>Thermoleophilia</taxon>
        <taxon>Solirubrobacterales</taxon>
        <taxon>Solirubrobacteraceae</taxon>
        <taxon>environmental samples</taxon>
    </lineage>
</organism>
<feature type="transmembrane region" description="Helical" evidence="7">
    <location>
        <begin position="216"/>
        <end position="240"/>
    </location>
</feature>
<keyword evidence="3 8" id="KW-0808">Transferase</keyword>
<keyword evidence="2" id="KW-1003">Cell membrane</keyword>
<dbReference type="GO" id="GO:0042158">
    <property type="term" value="P:lipoprotein biosynthetic process"/>
    <property type="evidence" value="ECO:0007669"/>
    <property type="project" value="InterPro"/>
</dbReference>
<dbReference type="InterPro" id="IPR001640">
    <property type="entry name" value="Lgt"/>
</dbReference>
<feature type="transmembrane region" description="Helical" evidence="7">
    <location>
        <begin position="85"/>
        <end position="102"/>
    </location>
</feature>
<evidence type="ECO:0000313" key="8">
    <source>
        <dbReference type="EMBL" id="CAA9491629.1"/>
    </source>
</evidence>
<proteinExistence type="inferred from homology"/>
<feature type="transmembrane region" description="Helical" evidence="7">
    <location>
        <begin position="190"/>
        <end position="210"/>
    </location>
</feature>
<feature type="transmembrane region" description="Helical" evidence="7">
    <location>
        <begin position="12"/>
        <end position="31"/>
    </location>
</feature>
<keyword evidence="8" id="KW-0449">Lipoprotein</keyword>
<dbReference type="EMBL" id="CADCVR010000044">
    <property type="protein sequence ID" value="CAA9491629.1"/>
    <property type="molecule type" value="Genomic_DNA"/>
</dbReference>
<feature type="transmembrane region" description="Helical" evidence="7">
    <location>
        <begin position="43"/>
        <end position="65"/>
    </location>
</feature>
<dbReference type="PANTHER" id="PTHR30589">
    <property type="entry name" value="PROLIPOPROTEIN DIACYLGLYCERYL TRANSFERASE"/>
    <property type="match status" value="1"/>
</dbReference>
<dbReference type="GO" id="GO:0008961">
    <property type="term" value="F:phosphatidylglycerol-prolipoprotein diacylglyceryl transferase activity"/>
    <property type="evidence" value="ECO:0007669"/>
    <property type="project" value="InterPro"/>
</dbReference>
<reference evidence="8" key="1">
    <citation type="submission" date="2020-02" db="EMBL/GenBank/DDBJ databases">
        <authorList>
            <person name="Meier V. D."/>
        </authorList>
    </citation>
    <scope>NUCLEOTIDE SEQUENCE</scope>
    <source>
        <strain evidence="8">AVDCRST_MAG53</strain>
    </source>
</reference>
<name>A0A6J4S7V4_9ACTN</name>
<evidence type="ECO:0000256" key="6">
    <source>
        <dbReference type="ARBA" id="ARBA00023136"/>
    </source>
</evidence>
<keyword evidence="5 7" id="KW-1133">Transmembrane helix</keyword>
<dbReference type="AlphaFoldDB" id="A0A6J4S7V4"/>
<dbReference type="GO" id="GO:0005886">
    <property type="term" value="C:plasma membrane"/>
    <property type="evidence" value="ECO:0007669"/>
    <property type="project" value="InterPro"/>
</dbReference>
<comment type="similarity">
    <text evidence="1">Belongs to the Lgt family.</text>
</comment>
<dbReference type="Pfam" id="PF01790">
    <property type="entry name" value="LGT"/>
    <property type="match status" value="1"/>
</dbReference>
<evidence type="ECO:0000256" key="2">
    <source>
        <dbReference type="ARBA" id="ARBA00022475"/>
    </source>
</evidence>
<dbReference type="PANTHER" id="PTHR30589:SF0">
    <property type="entry name" value="PHOSPHATIDYLGLYCEROL--PROLIPOPROTEIN DIACYLGLYCERYL TRANSFERASE"/>
    <property type="match status" value="1"/>
</dbReference>
<evidence type="ECO:0000256" key="1">
    <source>
        <dbReference type="ARBA" id="ARBA00007150"/>
    </source>
</evidence>
<evidence type="ECO:0000256" key="5">
    <source>
        <dbReference type="ARBA" id="ARBA00022989"/>
    </source>
</evidence>
<sequence length="253" mass="27316">MQPEIDLFGLPLKTFGLCFALGFVAAGAIIQRRLRELGRPVDWAYEITFSALAGGLVGARGYYVLTHTGELADDPLGTLFGGSGLVWYGGALGGAVAVLLWARRRGMFERHLLDVCAIPLALGYAIGRVGCQLSGDGDYGEPWDGPWAMAYPEGVIPTEVPVHPTPIYEALAMGLVAWALWRARDAFRPGAIFGFYLVAAGLERFLVEFVRRNEDVALGLTAAQLQSLGLLAAGIVWLVVDARRRGGLRGERR</sequence>